<feature type="region of interest" description="Disordered" evidence="1">
    <location>
        <begin position="39"/>
        <end position="142"/>
    </location>
</feature>
<protein>
    <submittedName>
        <fullName evidence="2">Uncharacterized protein</fullName>
    </submittedName>
</protein>
<reference evidence="3" key="1">
    <citation type="journal article" date="2019" name="Int. J. Syst. Evol. Microbiol.">
        <title>The Global Catalogue of Microorganisms (GCM) 10K type strain sequencing project: providing services to taxonomists for standard genome sequencing and annotation.</title>
        <authorList>
            <consortium name="The Broad Institute Genomics Platform"/>
            <consortium name="The Broad Institute Genome Sequencing Center for Infectious Disease"/>
            <person name="Wu L."/>
            <person name="Ma J."/>
        </authorList>
    </citation>
    <scope>NUCLEOTIDE SEQUENCE [LARGE SCALE GENOMIC DNA]</scope>
    <source>
        <strain evidence="3">JCM 17316</strain>
    </source>
</reference>
<evidence type="ECO:0000313" key="2">
    <source>
        <dbReference type="EMBL" id="GAA4130892.1"/>
    </source>
</evidence>
<feature type="compositionally biased region" description="Low complexity" evidence="1">
    <location>
        <begin position="81"/>
        <end position="95"/>
    </location>
</feature>
<feature type="compositionally biased region" description="Acidic residues" evidence="1">
    <location>
        <begin position="40"/>
        <end position="53"/>
    </location>
</feature>
<accession>A0ABP7Y5L1</accession>
<dbReference type="Proteomes" id="UP001500266">
    <property type="component" value="Unassembled WGS sequence"/>
</dbReference>
<organism evidence="2 3">
    <name type="scientific">Actinomadura keratinilytica</name>
    <dbReference type="NCBI Taxonomy" id="547461"/>
    <lineage>
        <taxon>Bacteria</taxon>
        <taxon>Bacillati</taxon>
        <taxon>Actinomycetota</taxon>
        <taxon>Actinomycetes</taxon>
        <taxon>Streptosporangiales</taxon>
        <taxon>Thermomonosporaceae</taxon>
        <taxon>Actinomadura</taxon>
    </lineage>
</organism>
<feature type="compositionally biased region" description="Polar residues" evidence="1">
    <location>
        <begin position="108"/>
        <end position="127"/>
    </location>
</feature>
<evidence type="ECO:0000313" key="3">
    <source>
        <dbReference type="Proteomes" id="UP001500266"/>
    </source>
</evidence>
<name>A0ABP7Y5L1_9ACTN</name>
<keyword evidence="3" id="KW-1185">Reference proteome</keyword>
<evidence type="ECO:0000256" key="1">
    <source>
        <dbReference type="SAM" id="MobiDB-lite"/>
    </source>
</evidence>
<gene>
    <name evidence="2" type="ORF">GCM10022416_09120</name>
</gene>
<dbReference type="EMBL" id="BAABDO010000008">
    <property type="protein sequence ID" value="GAA4130892.1"/>
    <property type="molecule type" value="Genomic_DNA"/>
</dbReference>
<sequence>MPRQSLTVEYLIVTRPSVRDGWDGVGAAARLRVALGVAEGEAEVGEAEVDEAEAADRDGDADGDAEADRVGLGSLLSSRPAGPSLASGTAGGSSAHADDRHSAAACGTRSSSPPKSMCNTRIVTTKVTSPTPPAAHATPDGR</sequence>
<proteinExistence type="predicted"/>
<comment type="caution">
    <text evidence="2">The sequence shown here is derived from an EMBL/GenBank/DDBJ whole genome shotgun (WGS) entry which is preliminary data.</text>
</comment>